<keyword evidence="3" id="KW-1185">Reference proteome</keyword>
<accession>A0A1M7MD35</accession>
<feature type="transmembrane region" description="Helical" evidence="1">
    <location>
        <begin position="475"/>
        <end position="496"/>
    </location>
</feature>
<feature type="transmembrane region" description="Helical" evidence="1">
    <location>
        <begin position="6"/>
        <end position="22"/>
    </location>
</feature>
<reference evidence="2 3" key="1">
    <citation type="submission" date="2016-11" db="EMBL/GenBank/DDBJ databases">
        <authorList>
            <person name="Jaros S."/>
            <person name="Januszkiewicz K."/>
            <person name="Wedrychowicz H."/>
        </authorList>
    </citation>
    <scope>NUCLEOTIDE SEQUENCE [LARGE SCALE GENOMIC DNA]</scope>
    <source>
        <strain evidence="2 3">DSM 15930</strain>
    </source>
</reference>
<evidence type="ECO:0000313" key="3">
    <source>
        <dbReference type="Proteomes" id="UP000184038"/>
    </source>
</evidence>
<keyword evidence="1" id="KW-1133">Transmembrane helix</keyword>
<name>A0A1M7MD35_9FIRM</name>
<keyword evidence="1" id="KW-0472">Membrane</keyword>
<dbReference type="Proteomes" id="UP000184038">
    <property type="component" value="Unassembled WGS sequence"/>
</dbReference>
<gene>
    <name evidence="2" type="ORF">SAMN02746066_03766</name>
</gene>
<dbReference type="RefSeq" id="WP_073290184.1">
    <property type="nucleotide sequence ID" value="NZ_FRCP01000020.1"/>
</dbReference>
<evidence type="ECO:0000313" key="2">
    <source>
        <dbReference type="EMBL" id="SHM88698.1"/>
    </source>
</evidence>
<dbReference type="EMBL" id="FRCP01000020">
    <property type="protein sequence ID" value="SHM88698.1"/>
    <property type="molecule type" value="Genomic_DNA"/>
</dbReference>
<proteinExistence type="predicted"/>
<keyword evidence="1" id="KW-0812">Transmembrane</keyword>
<dbReference type="STRING" id="1120996.SAMN02746066_03766"/>
<feature type="transmembrane region" description="Helical" evidence="1">
    <location>
        <begin position="311"/>
        <end position="330"/>
    </location>
</feature>
<sequence length="498" mass="56966">MLILLINSSIIIILMVFILVTSRYHKEEIHKLTKKSESSKSLVYLYPSSLFILHLICRLSIGKKIYHKVYESMQRIYVREDPKVRTTLHVCKLFSSVLFLILSINVVSILASLSGTSLLQDSYYVKRPYYGEGETTITLDVGGVNTVWQDVEVKLQERHYTQSEKIDQVMEKAMEYLDKVVIGDNVSYEHVTERLSLVSEVPGLQVGVTWDFDQKGIVSGDGRITISEESVEGTLVMITATLNYYDTKILYPINVVVYPKEKTFEQKFFLQLEEEIHNRQVEDPESEYIELPKEIGDQKLTYSDNDDQDKYIMNVLGIAAVICILVNGYSQLGKEKKKRDRQMVIDYPDVINKLVLLVGAGLTIKNAWGKICLEYESKCANKSLNKASDGKRYVYEEMVATYNEIQNGVTEIEAYDHFGRRVQLVPYMKLSSLLVQNTKKGTADLLQLLEYEAIQAFEERKEIAKRLGEEAGTKLLGPMVLMLFIVLAIIMIPAFMQM</sequence>
<evidence type="ECO:0000256" key="1">
    <source>
        <dbReference type="SAM" id="Phobius"/>
    </source>
</evidence>
<feature type="transmembrane region" description="Helical" evidence="1">
    <location>
        <begin position="93"/>
        <end position="119"/>
    </location>
</feature>
<protein>
    <submittedName>
        <fullName evidence="2">Type II secretion system protein F (GspF)</fullName>
    </submittedName>
</protein>
<dbReference type="OrthoDB" id="9793966at2"/>
<dbReference type="AlphaFoldDB" id="A0A1M7MD35"/>
<organism evidence="2 3">
    <name type="scientific">Anaerosporobacter mobilis DSM 15930</name>
    <dbReference type="NCBI Taxonomy" id="1120996"/>
    <lineage>
        <taxon>Bacteria</taxon>
        <taxon>Bacillati</taxon>
        <taxon>Bacillota</taxon>
        <taxon>Clostridia</taxon>
        <taxon>Lachnospirales</taxon>
        <taxon>Lachnospiraceae</taxon>
        <taxon>Anaerosporobacter</taxon>
    </lineage>
</organism>
<feature type="transmembrane region" description="Helical" evidence="1">
    <location>
        <begin position="43"/>
        <end position="61"/>
    </location>
</feature>